<keyword evidence="6" id="KW-1185">Reference proteome</keyword>
<dbReference type="InterPro" id="IPR050445">
    <property type="entry name" value="Bact_polysacc_biosynth/exp"/>
</dbReference>
<reference evidence="5 6" key="1">
    <citation type="submission" date="2023-01" db="EMBL/GenBank/DDBJ databases">
        <title>Thalassococcus onchidii sp. nov., isolated from a marine invertebrate from the South China Sea.</title>
        <authorList>
            <person name="Xu S."/>
            <person name="Liu Z."/>
            <person name="Xu Y."/>
        </authorList>
    </citation>
    <scope>NUCLEOTIDE SEQUENCE [LARGE SCALE GENOMIC DNA]</scope>
    <source>
        <strain evidence="5 6">KCTC 32084</strain>
    </source>
</reference>
<evidence type="ECO:0000259" key="4">
    <source>
        <dbReference type="Pfam" id="PF01656"/>
    </source>
</evidence>
<evidence type="ECO:0000313" key="5">
    <source>
        <dbReference type="EMBL" id="MDA7423500.1"/>
    </source>
</evidence>
<dbReference type="EMBL" id="JAQIOY010000001">
    <property type="protein sequence ID" value="MDA7423500.1"/>
    <property type="molecule type" value="Genomic_DNA"/>
</dbReference>
<evidence type="ECO:0000313" key="6">
    <source>
        <dbReference type="Proteomes" id="UP001210720"/>
    </source>
</evidence>
<protein>
    <recommendedName>
        <fullName evidence="4">CobQ/CobB/MinD/ParA nucleotide binding domain-containing protein</fullName>
    </recommendedName>
</protein>
<evidence type="ECO:0000256" key="1">
    <source>
        <dbReference type="ARBA" id="ARBA00022741"/>
    </source>
</evidence>
<keyword evidence="2" id="KW-0067">ATP-binding</keyword>
<dbReference type="CDD" id="cd05387">
    <property type="entry name" value="BY-kinase"/>
    <property type="match status" value="1"/>
</dbReference>
<comment type="caution">
    <text evidence="5">The sequence shown here is derived from an EMBL/GenBank/DDBJ whole genome shotgun (WGS) entry which is preliminary data.</text>
</comment>
<feature type="domain" description="CobQ/CobB/MinD/ParA nucleotide binding" evidence="4">
    <location>
        <begin position="406"/>
        <end position="586"/>
    </location>
</feature>
<feature type="region of interest" description="Disordered" evidence="3">
    <location>
        <begin position="317"/>
        <end position="341"/>
    </location>
</feature>
<dbReference type="PANTHER" id="PTHR32309">
    <property type="entry name" value="TYROSINE-PROTEIN KINASE"/>
    <property type="match status" value="1"/>
</dbReference>
<feature type="region of interest" description="Disordered" evidence="3">
    <location>
        <begin position="190"/>
        <end position="271"/>
    </location>
</feature>
<feature type="region of interest" description="Disordered" evidence="3">
    <location>
        <begin position="1"/>
        <end position="60"/>
    </location>
</feature>
<proteinExistence type="predicted"/>
<feature type="compositionally biased region" description="Basic and acidic residues" evidence="3">
    <location>
        <begin position="51"/>
        <end position="60"/>
    </location>
</feature>
<sequence>MTMMERPKFRRKRKSVLDDDQRAGIEDDVRPVEPLEPRKNRLARQQAEADAAARKLAAEQQQRKLEKQRLEELERAAAEEEARIRAESEALRIAEEKRARAKAEALARRKAAEQKAKAEAEAREREQAAKAAALAAAREKAEHEARRKVEAARLEAKAREEELAALRREQEDAANREARRLEAEALRLAEEEARRAEEQAIREAAEREQNEKRLQEAKARKERERQEVEKARKARQAEARARAKAEEKRKADEAEKLRLQAEEEQRQRDAEKAAIRMANEVKIAAKREAEEKAEAAARAAILAAPLELTDPVVPKPVRPKRPVAKPAPRPAAVVREESPAPVAKAPPMQLGADAAWAALPQFAVDEDHLTRNRIVTASRDDPAHTAFDVLRTRLLQALSEHGWKRVAITSPTKDCGKTFTAANLAISLSRQENCRTLLIDCDMRRPSLHKVMGVKAPAPVGDMLRGRISPQDHLMRLGENNFHAGHNIAFGFNNVIEPYASELLQDPRTVESLAQVEKTFEPDVMLFDLPPALFYDDVIAFRPMFDGVLLVLGGGITTEKEIKEVERRLGDSTPLLGMILNKAENTELARYQY</sequence>
<dbReference type="SUPFAM" id="SSF52540">
    <property type="entry name" value="P-loop containing nucleoside triphosphate hydrolases"/>
    <property type="match status" value="1"/>
</dbReference>
<gene>
    <name evidence="5" type="ORF">PFY00_02055</name>
</gene>
<feature type="compositionally biased region" description="Low complexity" evidence="3">
    <location>
        <begin position="324"/>
        <end position="333"/>
    </location>
</feature>
<feature type="compositionally biased region" description="Basic and acidic residues" evidence="3">
    <location>
        <begin position="15"/>
        <end position="39"/>
    </location>
</feature>
<dbReference type="Proteomes" id="UP001210720">
    <property type="component" value="Unassembled WGS sequence"/>
</dbReference>
<accession>A0ABT4XNK0</accession>
<dbReference type="InterPro" id="IPR002586">
    <property type="entry name" value="CobQ/CobB/MinD/ParA_Nub-bd_dom"/>
</dbReference>
<dbReference type="PANTHER" id="PTHR32309:SF31">
    <property type="entry name" value="CAPSULAR EXOPOLYSACCHARIDE FAMILY"/>
    <property type="match status" value="1"/>
</dbReference>
<feature type="region of interest" description="Disordered" evidence="3">
    <location>
        <begin position="109"/>
        <end position="139"/>
    </location>
</feature>
<dbReference type="InterPro" id="IPR005702">
    <property type="entry name" value="Wzc-like_C"/>
</dbReference>
<evidence type="ECO:0000256" key="3">
    <source>
        <dbReference type="SAM" id="MobiDB-lite"/>
    </source>
</evidence>
<dbReference type="Gene3D" id="3.40.50.300">
    <property type="entry name" value="P-loop containing nucleotide triphosphate hydrolases"/>
    <property type="match status" value="1"/>
</dbReference>
<organism evidence="5 6">
    <name type="scientific">Thalassococcus lentus</name>
    <dbReference type="NCBI Taxonomy" id="1210524"/>
    <lineage>
        <taxon>Bacteria</taxon>
        <taxon>Pseudomonadati</taxon>
        <taxon>Pseudomonadota</taxon>
        <taxon>Alphaproteobacteria</taxon>
        <taxon>Rhodobacterales</taxon>
        <taxon>Roseobacteraceae</taxon>
        <taxon>Thalassococcus</taxon>
    </lineage>
</organism>
<dbReference type="RefSeq" id="WP_271430848.1">
    <property type="nucleotide sequence ID" value="NZ_JAQIOY010000001.1"/>
</dbReference>
<name>A0ABT4XNK0_9RHOB</name>
<dbReference type="Pfam" id="PF01656">
    <property type="entry name" value="CbiA"/>
    <property type="match status" value="1"/>
</dbReference>
<feature type="compositionally biased region" description="Basic and acidic residues" evidence="3">
    <location>
        <begin position="109"/>
        <end position="128"/>
    </location>
</feature>
<keyword evidence="1" id="KW-0547">Nucleotide-binding</keyword>
<dbReference type="InterPro" id="IPR027417">
    <property type="entry name" value="P-loop_NTPase"/>
</dbReference>
<evidence type="ECO:0000256" key="2">
    <source>
        <dbReference type="ARBA" id="ARBA00022840"/>
    </source>
</evidence>